<dbReference type="GO" id="GO:0005634">
    <property type="term" value="C:nucleus"/>
    <property type="evidence" value="ECO:0007669"/>
    <property type="project" value="TreeGrafter"/>
</dbReference>
<dbReference type="InterPro" id="IPR046341">
    <property type="entry name" value="SET_dom_sf"/>
</dbReference>
<proteinExistence type="predicted"/>
<reference evidence="1 2" key="1">
    <citation type="submission" date="2017-03" db="EMBL/GenBank/DDBJ databases">
        <title>Genomes of endolithic fungi from Antarctica.</title>
        <authorList>
            <person name="Coleine C."/>
            <person name="Masonjones S."/>
            <person name="Stajich J.E."/>
        </authorList>
    </citation>
    <scope>NUCLEOTIDE SEQUENCE [LARGE SCALE GENOMIC DNA]</scope>
    <source>
        <strain evidence="1 2">CCFEE 6315</strain>
    </source>
</reference>
<dbReference type="Proteomes" id="UP000308549">
    <property type="component" value="Unassembled WGS sequence"/>
</dbReference>
<dbReference type="SUPFAM" id="SSF82199">
    <property type="entry name" value="SET domain"/>
    <property type="match status" value="1"/>
</dbReference>
<evidence type="ECO:0000313" key="1">
    <source>
        <dbReference type="EMBL" id="TKA34171.1"/>
    </source>
</evidence>
<dbReference type="InterPro" id="IPR050600">
    <property type="entry name" value="SETD3_SETD6_MTase"/>
</dbReference>
<dbReference type="PANTHER" id="PTHR13271:SF146">
    <property type="entry name" value="SET DOMAIN-CONTAINING PROTEIN"/>
    <property type="match status" value="1"/>
</dbReference>
<protein>
    <recommendedName>
        <fullName evidence="3">SET domain-containing protein</fullName>
    </recommendedName>
</protein>
<organism evidence="1 2">
    <name type="scientific">Salinomyces thailandicus</name>
    <dbReference type="NCBI Taxonomy" id="706561"/>
    <lineage>
        <taxon>Eukaryota</taxon>
        <taxon>Fungi</taxon>
        <taxon>Dikarya</taxon>
        <taxon>Ascomycota</taxon>
        <taxon>Pezizomycotina</taxon>
        <taxon>Dothideomycetes</taxon>
        <taxon>Dothideomycetidae</taxon>
        <taxon>Mycosphaerellales</taxon>
        <taxon>Teratosphaeriaceae</taxon>
        <taxon>Salinomyces</taxon>
    </lineage>
</organism>
<gene>
    <name evidence="1" type="ORF">B0A50_00151</name>
</gene>
<name>A0A4U0UF48_9PEZI</name>
<accession>A0A4U0UF48</accession>
<dbReference type="GO" id="GO:0016279">
    <property type="term" value="F:protein-lysine N-methyltransferase activity"/>
    <property type="evidence" value="ECO:0007669"/>
    <property type="project" value="TreeGrafter"/>
</dbReference>
<evidence type="ECO:0000313" key="2">
    <source>
        <dbReference type="Proteomes" id="UP000308549"/>
    </source>
</evidence>
<evidence type="ECO:0008006" key="3">
    <source>
        <dbReference type="Google" id="ProtNLM"/>
    </source>
</evidence>
<keyword evidence="2" id="KW-1185">Reference proteome</keyword>
<comment type="caution">
    <text evidence="1">The sequence shown here is derived from an EMBL/GenBank/DDBJ whole genome shotgun (WGS) entry which is preliminary data.</text>
</comment>
<dbReference type="Gene3D" id="3.90.1410.10">
    <property type="entry name" value="set domain protein methyltransferase, domain 1"/>
    <property type="match status" value="1"/>
</dbReference>
<dbReference type="EMBL" id="NAJL01000001">
    <property type="protein sequence ID" value="TKA34171.1"/>
    <property type="molecule type" value="Genomic_DNA"/>
</dbReference>
<dbReference type="AlphaFoldDB" id="A0A4U0UF48"/>
<dbReference type="OrthoDB" id="42889at2759"/>
<dbReference type="PANTHER" id="PTHR13271">
    <property type="entry name" value="UNCHARACTERIZED PUTATIVE METHYLTRANSFERASE"/>
    <property type="match status" value="1"/>
</dbReference>
<sequence length="649" mass="73977">MSAKTEALEQWLRDNGGYLHPNVRISLNPEAGLHWRATAPLYPGTQVSTVPHSLALSYLNALVDDSYPVFARRREDFGGVENIGFFYLMTQYLITEKSFWKPYLESLPTPQDEFTMPLWFDDAADLLWLEGTDAMHTNLGRKAIYEEYHRLGLRIFSEAGMDTRPYTWDLFRWAVSITTSRSFSSRAISPQESRYWTTYKTNPQGRRQTVLLDMSQAPSDDLHFPVLFPIQDVPNTSHQSHVDWTFDPGRFSIAVGDYIEAGEQVFNNYGSKGNDELLIGYGFCVQDNPHDSIILTLKPPPQDLQKTLRSTHSGYFTTSGEWNSEHVTFRLKQPMDMPSGKQIFIALPEALLDLLICILRHERGLPFKVYDRPLEYVLEDNEGRRFLPFLAKMIVTSLAPKLAKIQTVELPTEPQSHKQRFASIYRRGQSRIMESTINALRGYTRSLLKKLRVPGARFVTLEGLIELWSVKSGPENVSPFIAGIEACSGTADVDQLRAAGWEEDVLVMLLACIWLDREADVQQLGSIAESDETSGYGSVKKDDWALEIIPQYVIDMLSAKSEEGPDNPRHSPAEDIEHARSILGLVRQAREAVREQESVWHDERWDETLIVAFGKMLQHESMLMMVPTAGTKDKEEPRPVIYAHSYFQM</sequence>